<dbReference type="SUPFAM" id="SSF50494">
    <property type="entry name" value="Trypsin-like serine proteases"/>
    <property type="match status" value="1"/>
</dbReference>
<dbReference type="GO" id="GO:0004252">
    <property type="term" value="F:serine-type endopeptidase activity"/>
    <property type="evidence" value="ECO:0007669"/>
    <property type="project" value="UniProtKB-EC"/>
</dbReference>
<keyword evidence="12" id="KW-1185">Reference proteome</keyword>
<dbReference type="CDD" id="cd00190">
    <property type="entry name" value="Tryp_SPc"/>
    <property type="match status" value="1"/>
</dbReference>
<evidence type="ECO:0000313" key="12">
    <source>
        <dbReference type="Proteomes" id="UP001497482"/>
    </source>
</evidence>
<reference evidence="11 12" key="1">
    <citation type="submission" date="2024-04" db="EMBL/GenBank/DDBJ databases">
        <authorList>
            <person name="Waldvogel A.-M."/>
            <person name="Schoenle A."/>
        </authorList>
    </citation>
    <scope>NUCLEOTIDE SEQUENCE [LARGE SCALE GENOMIC DNA]</scope>
</reference>
<dbReference type="PROSITE" id="PS00135">
    <property type="entry name" value="TRYPSIN_SER"/>
    <property type="match status" value="1"/>
</dbReference>
<comment type="subcellular location">
    <subcellularLocation>
        <location evidence="1">Secreted</location>
        <location evidence="1">Extracellular space</location>
    </subcellularLocation>
</comment>
<feature type="domain" description="Peptidase S1" evidence="10">
    <location>
        <begin position="36"/>
        <end position="264"/>
    </location>
</feature>
<dbReference type="GO" id="GO:0005615">
    <property type="term" value="C:extracellular space"/>
    <property type="evidence" value="ECO:0007669"/>
    <property type="project" value="TreeGrafter"/>
</dbReference>
<evidence type="ECO:0000256" key="6">
    <source>
        <dbReference type="ARBA" id="ARBA00023157"/>
    </source>
</evidence>
<dbReference type="InterPro" id="IPR001314">
    <property type="entry name" value="Peptidase_S1A"/>
</dbReference>
<dbReference type="AlphaFoldDB" id="A0AAV2M4X7"/>
<dbReference type="EC" id="3.4.21.4" evidence="8"/>
<dbReference type="PANTHER" id="PTHR24264:SF20">
    <property type="entry name" value="TRYPSIN-LIKE"/>
    <property type="match status" value="1"/>
</dbReference>
<evidence type="ECO:0000256" key="8">
    <source>
        <dbReference type="ARBA" id="ARBA00038868"/>
    </source>
</evidence>
<dbReference type="PRINTS" id="PR00722">
    <property type="entry name" value="CHYMOTRYPSIN"/>
</dbReference>
<gene>
    <name evidence="11" type="ORF">KC01_LOCUS35332</name>
</gene>
<dbReference type="SMART" id="SM00020">
    <property type="entry name" value="Tryp_SPc"/>
    <property type="match status" value="1"/>
</dbReference>
<keyword evidence="4 9" id="KW-0378">Hydrolase</keyword>
<dbReference type="FunFam" id="2.40.10.10:FF:000077">
    <property type="entry name" value="Predicted protein"/>
    <property type="match status" value="1"/>
</dbReference>
<comment type="similarity">
    <text evidence="2">Belongs to the peptidase S1 family.</text>
</comment>
<dbReference type="GO" id="GO:0006508">
    <property type="term" value="P:proteolysis"/>
    <property type="evidence" value="ECO:0007669"/>
    <property type="project" value="UniProtKB-KW"/>
</dbReference>
<name>A0AAV2M4X7_KNICA</name>
<dbReference type="EMBL" id="OZ035828">
    <property type="protein sequence ID" value="CAL1608392.1"/>
    <property type="molecule type" value="Genomic_DNA"/>
</dbReference>
<proteinExistence type="inferred from homology"/>
<keyword evidence="5 9" id="KW-0720">Serine protease</keyword>
<evidence type="ECO:0000256" key="9">
    <source>
        <dbReference type="RuleBase" id="RU363034"/>
    </source>
</evidence>
<accession>A0AAV2M4X7</accession>
<dbReference type="Pfam" id="PF00089">
    <property type="entry name" value="Trypsin"/>
    <property type="match status" value="1"/>
</dbReference>
<evidence type="ECO:0000313" key="11">
    <source>
        <dbReference type="EMBL" id="CAL1608392.1"/>
    </source>
</evidence>
<dbReference type="InterPro" id="IPR018114">
    <property type="entry name" value="TRYPSIN_HIS"/>
</dbReference>
<protein>
    <recommendedName>
        <fullName evidence="8">trypsin</fullName>
        <ecNumber evidence="8">3.4.21.4</ecNumber>
    </recommendedName>
</protein>
<dbReference type="PROSITE" id="PS50240">
    <property type="entry name" value="TRYPSIN_DOM"/>
    <property type="match status" value="1"/>
</dbReference>
<evidence type="ECO:0000256" key="2">
    <source>
        <dbReference type="ARBA" id="ARBA00007664"/>
    </source>
</evidence>
<dbReference type="InterPro" id="IPR001254">
    <property type="entry name" value="Trypsin_dom"/>
</dbReference>
<dbReference type="InterPro" id="IPR009003">
    <property type="entry name" value="Peptidase_S1_PA"/>
</dbReference>
<comment type="catalytic activity">
    <reaction evidence="7">
        <text>Preferential cleavage: Arg-|-Xaa, Lys-|-Xaa.</text>
        <dbReference type="EC" id="3.4.21.4"/>
    </reaction>
</comment>
<evidence type="ECO:0000259" key="10">
    <source>
        <dbReference type="PROSITE" id="PS50240"/>
    </source>
</evidence>
<keyword evidence="6" id="KW-1015">Disulfide bond</keyword>
<dbReference type="Gene3D" id="2.40.10.10">
    <property type="entry name" value="Trypsin-like serine proteases"/>
    <property type="match status" value="2"/>
</dbReference>
<evidence type="ECO:0000256" key="1">
    <source>
        <dbReference type="ARBA" id="ARBA00004239"/>
    </source>
</evidence>
<sequence>MKILPLALYTSLLVWELVSLVTCFPVLVRRNRDLRILGGSIAAPHSVSYIVSLQTEGKHFCGGVLIHKYWVLTAAHCNLGLRGMLIVGGENLLGQQEGSERTAHALRLVPHPHYNNKTNDNDIMLIELSMSLVESGVGSLVALPKAGSVLEEGRLCKVSGWGSTSLRSRFRASLSLRTVQVSVFSTAECNSSQSHNGNITENMVCAGSSAGGKDACEGDSGGPLVCDSQLFGLVSWGQSCGEARFPGVYTAVSKYKHWIEDTISHRPCPTPT</sequence>
<evidence type="ECO:0000256" key="5">
    <source>
        <dbReference type="ARBA" id="ARBA00022825"/>
    </source>
</evidence>
<dbReference type="InterPro" id="IPR043504">
    <property type="entry name" value="Peptidase_S1_PA_chymotrypsin"/>
</dbReference>
<evidence type="ECO:0000256" key="4">
    <source>
        <dbReference type="ARBA" id="ARBA00022801"/>
    </source>
</evidence>
<dbReference type="PROSITE" id="PS00134">
    <property type="entry name" value="TRYPSIN_HIS"/>
    <property type="match status" value="1"/>
</dbReference>
<organism evidence="11 12">
    <name type="scientific">Knipowitschia caucasica</name>
    <name type="common">Caucasian dwarf goby</name>
    <name type="synonym">Pomatoschistus caucasicus</name>
    <dbReference type="NCBI Taxonomy" id="637954"/>
    <lineage>
        <taxon>Eukaryota</taxon>
        <taxon>Metazoa</taxon>
        <taxon>Chordata</taxon>
        <taxon>Craniata</taxon>
        <taxon>Vertebrata</taxon>
        <taxon>Euteleostomi</taxon>
        <taxon>Actinopterygii</taxon>
        <taxon>Neopterygii</taxon>
        <taxon>Teleostei</taxon>
        <taxon>Neoteleostei</taxon>
        <taxon>Acanthomorphata</taxon>
        <taxon>Gobiaria</taxon>
        <taxon>Gobiiformes</taxon>
        <taxon>Gobioidei</taxon>
        <taxon>Gobiidae</taxon>
        <taxon>Gobiinae</taxon>
        <taxon>Knipowitschia</taxon>
    </lineage>
</organism>
<evidence type="ECO:0000256" key="7">
    <source>
        <dbReference type="ARBA" id="ARBA00036320"/>
    </source>
</evidence>
<dbReference type="InterPro" id="IPR050127">
    <property type="entry name" value="Serine_Proteases_S1"/>
</dbReference>
<dbReference type="Proteomes" id="UP001497482">
    <property type="component" value="Chromosome 6"/>
</dbReference>
<dbReference type="PANTHER" id="PTHR24264">
    <property type="entry name" value="TRYPSIN-RELATED"/>
    <property type="match status" value="1"/>
</dbReference>
<keyword evidence="3 9" id="KW-0645">Protease</keyword>
<evidence type="ECO:0000256" key="3">
    <source>
        <dbReference type="ARBA" id="ARBA00022670"/>
    </source>
</evidence>
<dbReference type="InterPro" id="IPR033116">
    <property type="entry name" value="TRYPSIN_SER"/>
</dbReference>